<dbReference type="Pfam" id="PF25198">
    <property type="entry name" value="Spore_GerAC_N"/>
    <property type="match status" value="1"/>
</dbReference>
<evidence type="ECO:0000256" key="5">
    <source>
        <dbReference type="ARBA" id="ARBA00023136"/>
    </source>
</evidence>
<keyword evidence="5" id="KW-0472">Membrane</keyword>
<evidence type="ECO:0000256" key="6">
    <source>
        <dbReference type="ARBA" id="ARBA00023139"/>
    </source>
</evidence>
<dbReference type="PANTHER" id="PTHR35789:SF1">
    <property type="entry name" value="SPORE GERMINATION PROTEIN B3"/>
    <property type="match status" value="1"/>
</dbReference>
<reference evidence="10 11" key="1">
    <citation type="submission" date="2016-10" db="EMBL/GenBank/DDBJ databases">
        <title>Comparative genomics of Bacillus thuringiensis reveals a path to pathogens against multiple invertebrate hosts.</title>
        <authorList>
            <person name="Zheng J."/>
            <person name="Gao Q."/>
            <person name="Liu H."/>
            <person name="Peng D."/>
            <person name="Ruan L."/>
            <person name="Sun M."/>
        </authorList>
    </citation>
    <scope>NUCLEOTIDE SEQUENCE [LARGE SCALE GENOMIC DNA]</scope>
    <source>
        <strain evidence="10">HD5</strain>
    </source>
</reference>
<dbReference type="Proteomes" id="UP000194551">
    <property type="component" value="Unassembled WGS sequence"/>
</dbReference>
<dbReference type="InterPro" id="IPR057336">
    <property type="entry name" value="GerAC_N"/>
</dbReference>
<dbReference type="NCBIfam" id="TIGR02887">
    <property type="entry name" value="spore_ger_x_C"/>
    <property type="match status" value="1"/>
</dbReference>
<evidence type="ECO:0000256" key="2">
    <source>
        <dbReference type="ARBA" id="ARBA00007886"/>
    </source>
</evidence>
<evidence type="ECO:0000256" key="1">
    <source>
        <dbReference type="ARBA" id="ARBA00004635"/>
    </source>
</evidence>
<evidence type="ECO:0000259" key="8">
    <source>
        <dbReference type="Pfam" id="PF05504"/>
    </source>
</evidence>
<organism evidence="10 11">
    <name type="scientific">Bacillus thuringiensis</name>
    <dbReference type="NCBI Taxonomy" id="1428"/>
    <lineage>
        <taxon>Bacteria</taxon>
        <taxon>Bacillati</taxon>
        <taxon>Bacillota</taxon>
        <taxon>Bacilli</taxon>
        <taxon>Bacillales</taxon>
        <taxon>Bacillaceae</taxon>
        <taxon>Bacillus</taxon>
        <taxon>Bacillus cereus group</taxon>
    </lineage>
</organism>
<sequence>MKKQLILFLIWISLITGCSSRAPLENEALILLLGIDKVNKKQFVIGTSATIFKTKKEPYTYETVISAPSIYSGISKFNSKNLGFSTFSKAQILMIGTKLAKQPNWIQKIDTINRDPFGTSNIKLVLSDGNINSFFHIQPTNNLSLPTYVQNLLKSSLYDNKIVPSDIQEILRQTNEEGITPTIPILKEKRNRIQTNGIGFLDYSGKYVVKLSANDTILFNILRNPSLQGRMILNIPISRSHIATVLVEDIKRSLTVGYHKNHFQFNIKVNMEVSMVERTDSRLPIISDEQEKNQIKHFEKTITKIIHKDLSRIVYKIQNQKIDPVGLGMYARAYQYNNWKKHSKNWGKAISDADICITVKIKTQNTGTTRG</sequence>
<protein>
    <recommendedName>
        <fullName evidence="12">Ger(X)C family spore germination protein</fullName>
    </recommendedName>
</protein>
<dbReference type="GO" id="GO:0016020">
    <property type="term" value="C:membrane"/>
    <property type="evidence" value="ECO:0007669"/>
    <property type="project" value="UniProtKB-SubCell"/>
</dbReference>
<name>A0A9X6Q174_BACTU</name>
<evidence type="ECO:0000313" key="10">
    <source>
        <dbReference type="EMBL" id="OTZ98096.1"/>
    </source>
</evidence>
<dbReference type="PROSITE" id="PS51257">
    <property type="entry name" value="PROKAR_LIPOPROTEIN"/>
    <property type="match status" value="1"/>
</dbReference>
<keyword evidence="7" id="KW-0449">Lipoprotein</keyword>
<accession>A0A9X6Q174</accession>
<evidence type="ECO:0000256" key="7">
    <source>
        <dbReference type="ARBA" id="ARBA00023288"/>
    </source>
</evidence>
<evidence type="ECO:0000256" key="3">
    <source>
        <dbReference type="ARBA" id="ARBA00022544"/>
    </source>
</evidence>
<proteinExistence type="inferred from homology"/>
<dbReference type="Gene3D" id="3.30.300.210">
    <property type="entry name" value="Nutrient germinant receptor protein C, domain 3"/>
    <property type="match status" value="1"/>
</dbReference>
<evidence type="ECO:0000313" key="11">
    <source>
        <dbReference type="Proteomes" id="UP000194551"/>
    </source>
</evidence>
<dbReference type="InterPro" id="IPR008844">
    <property type="entry name" value="Spore_GerAC-like"/>
</dbReference>
<evidence type="ECO:0008006" key="12">
    <source>
        <dbReference type="Google" id="ProtNLM"/>
    </source>
</evidence>
<keyword evidence="6" id="KW-0564">Palmitate</keyword>
<dbReference type="RefSeq" id="WP_053514005.1">
    <property type="nucleotide sequence ID" value="NZ_CAKJXA010000093.1"/>
</dbReference>
<feature type="domain" description="Spore germination GerAC-like C-terminal" evidence="8">
    <location>
        <begin position="197"/>
        <end position="367"/>
    </location>
</feature>
<dbReference type="AlphaFoldDB" id="A0A9X6Q174"/>
<dbReference type="InterPro" id="IPR046953">
    <property type="entry name" value="Spore_GerAC-like_C"/>
</dbReference>
<keyword evidence="3" id="KW-0309">Germination</keyword>
<feature type="domain" description="Spore germination protein N-terminal" evidence="9">
    <location>
        <begin position="21"/>
        <end position="187"/>
    </location>
</feature>
<dbReference type="InterPro" id="IPR038501">
    <property type="entry name" value="Spore_GerAC_C_sf"/>
</dbReference>
<comment type="caution">
    <text evidence="10">The sequence shown here is derived from an EMBL/GenBank/DDBJ whole genome shotgun (WGS) entry which is preliminary data.</text>
</comment>
<evidence type="ECO:0000259" key="9">
    <source>
        <dbReference type="Pfam" id="PF25198"/>
    </source>
</evidence>
<comment type="subcellular location">
    <subcellularLocation>
        <location evidence="1">Membrane</location>
        <topology evidence="1">Lipid-anchor</topology>
    </subcellularLocation>
</comment>
<comment type="similarity">
    <text evidence="2">Belongs to the GerABKC lipoprotein family.</text>
</comment>
<gene>
    <name evidence="10" type="ORF">BK774_25275</name>
</gene>
<evidence type="ECO:0000256" key="4">
    <source>
        <dbReference type="ARBA" id="ARBA00022729"/>
    </source>
</evidence>
<dbReference type="PANTHER" id="PTHR35789">
    <property type="entry name" value="SPORE GERMINATION PROTEIN B3"/>
    <property type="match status" value="1"/>
</dbReference>
<dbReference type="EMBL" id="NFEM01000114">
    <property type="protein sequence ID" value="OTZ98096.1"/>
    <property type="molecule type" value="Genomic_DNA"/>
</dbReference>
<dbReference type="Pfam" id="PF05504">
    <property type="entry name" value="Spore_GerAC"/>
    <property type="match status" value="1"/>
</dbReference>
<keyword evidence="4" id="KW-0732">Signal</keyword>
<dbReference type="GO" id="GO:0009847">
    <property type="term" value="P:spore germination"/>
    <property type="evidence" value="ECO:0007669"/>
    <property type="project" value="InterPro"/>
</dbReference>